<evidence type="ECO:0000256" key="6">
    <source>
        <dbReference type="ARBA" id="ARBA00023136"/>
    </source>
</evidence>
<dbReference type="Pfam" id="PF00482">
    <property type="entry name" value="T2SSF"/>
    <property type="match status" value="2"/>
</dbReference>
<dbReference type="HOGENOM" id="CLU_035032_2_1_6"/>
<dbReference type="InterPro" id="IPR042094">
    <property type="entry name" value="T2SS_GspF_sf"/>
</dbReference>
<dbReference type="PANTHER" id="PTHR30012:SF0">
    <property type="entry name" value="TYPE II SECRETION SYSTEM PROTEIN F-RELATED"/>
    <property type="match status" value="1"/>
</dbReference>
<evidence type="ECO:0000313" key="10">
    <source>
        <dbReference type="Proteomes" id="UP000015380"/>
    </source>
</evidence>
<dbReference type="EMBL" id="CP005996">
    <property type="protein sequence ID" value="AGS38893.1"/>
    <property type="molecule type" value="Genomic_DNA"/>
</dbReference>
<feature type="transmembrane region" description="Helical" evidence="7">
    <location>
        <begin position="371"/>
        <end position="392"/>
    </location>
</feature>
<dbReference type="RefSeq" id="WP_020932083.1">
    <property type="nucleotide sequence ID" value="NC_021917.1"/>
</dbReference>
<feature type="transmembrane region" description="Helical" evidence="7">
    <location>
        <begin position="163"/>
        <end position="186"/>
    </location>
</feature>
<dbReference type="InterPro" id="IPR003004">
    <property type="entry name" value="GspF/PilC"/>
</dbReference>
<evidence type="ECO:0000256" key="5">
    <source>
        <dbReference type="ARBA" id="ARBA00022989"/>
    </source>
</evidence>
<evidence type="ECO:0000256" key="4">
    <source>
        <dbReference type="ARBA" id="ARBA00022692"/>
    </source>
</evidence>
<dbReference type="AlphaFoldDB" id="S5TV42"/>
<feature type="domain" description="Type II secretion system protein GspF" evidence="8">
    <location>
        <begin position="268"/>
        <end position="389"/>
    </location>
</feature>
<organism evidence="9 10">
    <name type="scientific">Cycloclasticus zancles 78-ME</name>
    <dbReference type="NCBI Taxonomy" id="1198232"/>
    <lineage>
        <taxon>Bacteria</taxon>
        <taxon>Pseudomonadati</taxon>
        <taxon>Pseudomonadota</taxon>
        <taxon>Gammaproteobacteria</taxon>
        <taxon>Thiotrichales</taxon>
        <taxon>Piscirickettsiaceae</taxon>
        <taxon>Cycloclasticus</taxon>
    </lineage>
</organism>
<accession>S5TV42</accession>
<comment type="similarity">
    <text evidence="2">Belongs to the GSP F family.</text>
</comment>
<dbReference type="InterPro" id="IPR018076">
    <property type="entry name" value="T2SS_GspF_dom"/>
</dbReference>
<dbReference type="KEGG" id="cza:CYCME_0552"/>
<gene>
    <name evidence="9" type="ORF">CYCME_0552</name>
</gene>
<name>S5TV42_9GAMM</name>
<dbReference type="Proteomes" id="UP000015380">
    <property type="component" value="Chromosome"/>
</dbReference>
<evidence type="ECO:0000256" key="1">
    <source>
        <dbReference type="ARBA" id="ARBA00004651"/>
    </source>
</evidence>
<reference evidence="10" key="2">
    <citation type="journal article" date="2016" name="Environ. Microbiol. Rep.">
        <title>Analysis of defence systems and a conjugative IncP-1 plasmid in the marine polyaromatic hydrocarbons-degrading bacterium Cycloclasticus sp. 78-ME.</title>
        <authorList>
            <person name="Yakimov M.M."/>
            <person name="Crisafi F."/>
            <person name="Messina E."/>
            <person name="Smedile F."/>
            <person name="Lopatina A."/>
            <person name="Denaro R."/>
            <person name="Pieper D.H."/>
            <person name="Golyshin P.N."/>
            <person name="Giuliano L."/>
        </authorList>
    </citation>
    <scope>NUCLEOTIDE SEQUENCE [LARGE SCALE GENOMIC DNA]</scope>
    <source>
        <strain evidence="10">78-ME</strain>
    </source>
</reference>
<keyword evidence="3" id="KW-1003">Cell membrane</keyword>
<evidence type="ECO:0000259" key="8">
    <source>
        <dbReference type="Pfam" id="PF00482"/>
    </source>
</evidence>
<proteinExistence type="inferred from homology"/>
<evidence type="ECO:0000256" key="3">
    <source>
        <dbReference type="ARBA" id="ARBA00022475"/>
    </source>
</evidence>
<protein>
    <submittedName>
        <fullName evidence="9">Type II secretory pathway, component PulF</fullName>
    </submittedName>
</protein>
<dbReference type="PRINTS" id="PR00812">
    <property type="entry name" value="BCTERIALGSPF"/>
</dbReference>
<feature type="domain" description="Type II secretion system protein GspF" evidence="8">
    <location>
        <begin position="68"/>
        <end position="187"/>
    </location>
</feature>
<dbReference type="PATRIC" id="fig|1198232.3.peg.560"/>
<sequence>MATFSYKAVRHDGKRISGSQDALNIYDLESKLEKTGTVLITAKERSAGLFARKKKITRRDIIDFYIYMEQMLEAGIPIIEALVDFRDALEPTQFKHVINSLISQIESGKSLSDAMAEYGKVFSNLMVELVRVGEMSGELVSIFGELKTSLMWQDELIAKTKKVLMYPMFVGTVVFGVLCFMMIYLVPQMVGFITEMGGELPFHTIALIAVSEFFVEYWYMLLIAPVLLFIVTKLLINKNSKARLLFDKNILQIPWLGPILKKIILARFSTNFALMYRSGIGILDALKITKGVVDNEFVAGEIEFIRSQVTEGAGIADAFSRTELFPPLVMRMIRVGEQTGGIDKSLVNVSYFFNRDVEDSIEKLQSMIEPAMTVVLGVILGWVMMSVLGPIYDLIGGLEL</sequence>
<dbReference type="Gene3D" id="1.20.81.30">
    <property type="entry name" value="Type II secretion system (T2SS), domain F"/>
    <property type="match status" value="2"/>
</dbReference>
<reference evidence="9 10" key="1">
    <citation type="submission" date="2013-05" db="EMBL/GenBank/DDBJ databases">
        <title>Between feast and famine: a lifestyle of most important marine PAH-degrading bacterium Cycloclasticus sp. 7ME.</title>
        <authorList>
            <person name="Yakimov M.M."/>
            <person name="Messina E."/>
            <person name="Genovese M."/>
            <person name="Denaro R."/>
            <person name="Crisafi F."/>
            <person name="Russo D."/>
            <person name="Cappello S."/>
            <person name="Santisi S."/>
            <person name="Smedile F."/>
            <person name="Golyshina O.V."/>
            <person name="Tran H."/>
            <person name="Pieper D.H."/>
            <person name="Golyshin P.N."/>
            <person name="Giuliano L."/>
        </authorList>
    </citation>
    <scope>NUCLEOTIDE SEQUENCE [LARGE SCALE GENOMIC DNA]</scope>
    <source>
        <strain evidence="9 10">78-ME</strain>
    </source>
</reference>
<feature type="transmembrane region" description="Helical" evidence="7">
    <location>
        <begin position="217"/>
        <end position="236"/>
    </location>
</feature>
<comment type="subcellular location">
    <subcellularLocation>
        <location evidence="1">Cell membrane</location>
        <topology evidence="1">Multi-pass membrane protein</topology>
    </subcellularLocation>
</comment>
<dbReference type="GO" id="GO:0005886">
    <property type="term" value="C:plasma membrane"/>
    <property type="evidence" value="ECO:0007669"/>
    <property type="project" value="UniProtKB-SubCell"/>
</dbReference>
<keyword evidence="6 7" id="KW-0472">Membrane</keyword>
<keyword evidence="4 7" id="KW-0812">Transmembrane</keyword>
<evidence type="ECO:0000256" key="2">
    <source>
        <dbReference type="ARBA" id="ARBA00005745"/>
    </source>
</evidence>
<evidence type="ECO:0000256" key="7">
    <source>
        <dbReference type="SAM" id="Phobius"/>
    </source>
</evidence>
<keyword evidence="5 7" id="KW-1133">Transmembrane helix</keyword>
<evidence type="ECO:0000313" key="9">
    <source>
        <dbReference type="EMBL" id="AGS38893.1"/>
    </source>
</evidence>
<keyword evidence="10" id="KW-1185">Reference proteome</keyword>
<dbReference type="eggNOG" id="COG1459">
    <property type="taxonomic scope" value="Bacteria"/>
</dbReference>
<dbReference type="PANTHER" id="PTHR30012">
    <property type="entry name" value="GENERAL SECRETION PATHWAY PROTEIN"/>
    <property type="match status" value="1"/>
</dbReference>